<dbReference type="Proteomes" id="UP000183832">
    <property type="component" value="Unassembled WGS sequence"/>
</dbReference>
<proteinExistence type="predicted"/>
<gene>
    <name evidence="1" type="ORF">CLUMA_CG009060</name>
</gene>
<dbReference type="AlphaFoldDB" id="A0A1J1IAY6"/>
<evidence type="ECO:0000313" key="2">
    <source>
        <dbReference type="Proteomes" id="UP000183832"/>
    </source>
</evidence>
<evidence type="ECO:0000313" key="1">
    <source>
        <dbReference type="EMBL" id="CRK95601.1"/>
    </source>
</evidence>
<reference evidence="1 2" key="1">
    <citation type="submission" date="2015-04" db="EMBL/GenBank/DDBJ databases">
        <authorList>
            <person name="Syromyatnikov M.Y."/>
            <person name="Popov V.N."/>
        </authorList>
    </citation>
    <scope>NUCLEOTIDE SEQUENCE [LARGE SCALE GENOMIC DNA]</scope>
</reference>
<accession>A0A1J1IAY6</accession>
<protein>
    <submittedName>
        <fullName evidence="1">CLUMA_CG009060, isoform A</fullName>
    </submittedName>
</protein>
<dbReference type="EMBL" id="CVRI01000042">
    <property type="protein sequence ID" value="CRK95601.1"/>
    <property type="molecule type" value="Genomic_DNA"/>
</dbReference>
<keyword evidence="2" id="KW-1185">Reference proteome</keyword>
<name>A0A1J1IAY6_9DIPT</name>
<sequence>MKCLQPRSYEILERNQSLSKMRASITRRKDNKFHTLDFSFVLCRQRSQSKRFVQTFGILPHFPKENDLLLILFIIFEKQFYTVDSELRCDHKKYSKSCFADTS</sequence>
<organism evidence="1 2">
    <name type="scientific">Clunio marinus</name>
    <dbReference type="NCBI Taxonomy" id="568069"/>
    <lineage>
        <taxon>Eukaryota</taxon>
        <taxon>Metazoa</taxon>
        <taxon>Ecdysozoa</taxon>
        <taxon>Arthropoda</taxon>
        <taxon>Hexapoda</taxon>
        <taxon>Insecta</taxon>
        <taxon>Pterygota</taxon>
        <taxon>Neoptera</taxon>
        <taxon>Endopterygota</taxon>
        <taxon>Diptera</taxon>
        <taxon>Nematocera</taxon>
        <taxon>Chironomoidea</taxon>
        <taxon>Chironomidae</taxon>
        <taxon>Clunio</taxon>
    </lineage>
</organism>